<dbReference type="GO" id="GO:0000981">
    <property type="term" value="F:DNA-binding transcription factor activity, RNA polymerase II-specific"/>
    <property type="evidence" value="ECO:0007669"/>
    <property type="project" value="TreeGrafter"/>
</dbReference>
<keyword evidence="9" id="KW-1185">Reference proteome</keyword>
<evidence type="ECO:0000256" key="4">
    <source>
        <dbReference type="PROSITE-ProRule" id="PRU00089"/>
    </source>
</evidence>
<accession>A0A8C2X1U0</accession>
<dbReference type="PROSITE" id="PS00657">
    <property type="entry name" value="FORK_HEAD_1"/>
    <property type="match status" value="1"/>
</dbReference>
<dbReference type="InterPro" id="IPR030456">
    <property type="entry name" value="TF_fork_head_CS_2"/>
</dbReference>
<dbReference type="GO" id="GO:0000978">
    <property type="term" value="F:RNA polymerase II cis-regulatory region sequence-specific DNA binding"/>
    <property type="evidence" value="ECO:0007669"/>
    <property type="project" value="TreeGrafter"/>
</dbReference>
<evidence type="ECO:0000256" key="3">
    <source>
        <dbReference type="ARBA" id="ARBA00023242"/>
    </source>
</evidence>
<feature type="DNA-binding region" description="Fork-head" evidence="4">
    <location>
        <begin position="17"/>
        <end position="92"/>
    </location>
</feature>
<feature type="compositionally biased region" description="Pro residues" evidence="5">
    <location>
        <begin position="141"/>
        <end position="228"/>
    </location>
</feature>
<reference evidence="8" key="2">
    <citation type="submission" date="2025-09" db="UniProtKB">
        <authorList>
            <consortium name="Ensembl"/>
        </authorList>
    </citation>
    <scope>IDENTIFICATION</scope>
</reference>
<dbReference type="Gene3D" id="1.10.10.10">
    <property type="entry name" value="Winged helix-like DNA-binding domain superfamily/Winged helix DNA-binding domain"/>
    <property type="match status" value="1"/>
</dbReference>
<dbReference type="Proteomes" id="UP000694565">
    <property type="component" value="Unplaced"/>
</dbReference>
<feature type="region of interest" description="Disordered" evidence="5">
    <location>
        <begin position="141"/>
        <end position="242"/>
    </location>
</feature>
<dbReference type="InterPro" id="IPR018122">
    <property type="entry name" value="TF_fork_head_CS_1"/>
</dbReference>
<organism evidence="8 9">
    <name type="scientific">Cyclopterus lumpus</name>
    <name type="common">Lumpsucker</name>
    <dbReference type="NCBI Taxonomy" id="8103"/>
    <lineage>
        <taxon>Eukaryota</taxon>
        <taxon>Metazoa</taxon>
        <taxon>Chordata</taxon>
        <taxon>Craniata</taxon>
        <taxon>Vertebrata</taxon>
        <taxon>Euteleostomi</taxon>
        <taxon>Actinopterygii</taxon>
        <taxon>Neopterygii</taxon>
        <taxon>Teleostei</taxon>
        <taxon>Neoteleostei</taxon>
        <taxon>Acanthomorphata</taxon>
        <taxon>Eupercaria</taxon>
        <taxon>Perciformes</taxon>
        <taxon>Cottioidei</taxon>
        <taxon>Cottales</taxon>
        <taxon>Cyclopteridae</taxon>
        <taxon>Cyclopterus</taxon>
    </lineage>
</organism>
<evidence type="ECO:0000256" key="5">
    <source>
        <dbReference type="SAM" id="MobiDB-lite"/>
    </source>
</evidence>
<feature type="transmembrane region" description="Helical" evidence="6">
    <location>
        <begin position="93"/>
        <end position="112"/>
    </location>
</feature>
<proteinExistence type="predicted"/>
<feature type="domain" description="Fork-head" evidence="7">
    <location>
        <begin position="17"/>
        <end position="92"/>
    </location>
</feature>
<dbReference type="GO" id="GO:0009653">
    <property type="term" value="P:anatomical structure morphogenesis"/>
    <property type="evidence" value="ECO:0007669"/>
    <property type="project" value="TreeGrafter"/>
</dbReference>
<evidence type="ECO:0000256" key="2">
    <source>
        <dbReference type="ARBA" id="ARBA00023125"/>
    </source>
</evidence>
<dbReference type="SUPFAM" id="SSF46785">
    <property type="entry name" value="Winged helix' DNA-binding domain"/>
    <property type="match status" value="1"/>
</dbReference>
<evidence type="ECO:0000313" key="9">
    <source>
        <dbReference type="Proteomes" id="UP000694565"/>
    </source>
</evidence>
<dbReference type="PANTHER" id="PTHR11829:SF343">
    <property type="entry name" value="FORK-HEAD DOMAIN-CONTAINING PROTEIN"/>
    <property type="match status" value="1"/>
</dbReference>
<dbReference type="Pfam" id="PF00250">
    <property type="entry name" value="Forkhead"/>
    <property type="match status" value="1"/>
</dbReference>
<dbReference type="InterPro" id="IPR036388">
    <property type="entry name" value="WH-like_DNA-bd_sf"/>
</dbReference>
<dbReference type="PRINTS" id="PR00053">
    <property type="entry name" value="FORKHEAD"/>
</dbReference>
<dbReference type="InterPro" id="IPR050211">
    <property type="entry name" value="FOX_domain-containing"/>
</dbReference>
<dbReference type="PROSITE" id="PS50039">
    <property type="entry name" value="FORK_HEAD_3"/>
    <property type="match status" value="1"/>
</dbReference>
<keyword evidence="6" id="KW-0472">Membrane</keyword>
<dbReference type="FunFam" id="1.10.10.10:FF:000598">
    <property type="entry name" value="forkhead box protein I1 isoform X2"/>
    <property type="match status" value="1"/>
</dbReference>
<dbReference type="GO" id="GO:0030154">
    <property type="term" value="P:cell differentiation"/>
    <property type="evidence" value="ECO:0007669"/>
    <property type="project" value="TreeGrafter"/>
</dbReference>
<evidence type="ECO:0000313" key="8">
    <source>
        <dbReference type="Ensembl" id="ENSCLMP00005012208.1"/>
    </source>
</evidence>
<evidence type="ECO:0000256" key="1">
    <source>
        <dbReference type="ARBA" id="ARBA00004123"/>
    </source>
</evidence>
<keyword evidence="2 4" id="KW-0238">DNA-binding</keyword>
<dbReference type="AlphaFoldDB" id="A0A8C2X1U0"/>
<dbReference type="GeneTree" id="ENSGT00940000161176"/>
<dbReference type="PANTHER" id="PTHR11829">
    <property type="entry name" value="FORKHEAD BOX PROTEIN"/>
    <property type="match status" value="1"/>
</dbReference>
<dbReference type="InterPro" id="IPR036390">
    <property type="entry name" value="WH_DNA-bd_sf"/>
</dbReference>
<reference evidence="8" key="1">
    <citation type="submission" date="2025-08" db="UniProtKB">
        <authorList>
            <consortium name="Ensembl"/>
        </authorList>
    </citation>
    <scope>IDENTIFICATION</scope>
</reference>
<name>A0A8C2X1U0_CYCLU</name>
<evidence type="ECO:0000256" key="6">
    <source>
        <dbReference type="SAM" id="Phobius"/>
    </source>
</evidence>
<dbReference type="PRINTS" id="PR01217">
    <property type="entry name" value="PRICHEXTENSN"/>
</dbReference>
<dbReference type="GO" id="GO:0005634">
    <property type="term" value="C:nucleus"/>
    <property type="evidence" value="ECO:0007669"/>
    <property type="project" value="UniProtKB-SubCell"/>
</dbReference>
<dbReference type="SMART" id="SM00339">
    <property type="entry name" value="FH"/>
    <property type="match status" value="1"/>
</dbReference>
<dbReference type="InterPro" id="IPR001766">
    <property type="entry name" value="Fork_head_dom"/>
</dbReference>
<keyword evidence="3 4" id="KW-0539">Nucleus</keyword>
<evidence type="ECO:0000259" key="7">
    <source>
        <dbReference type="PROSITE" id="PS50039"/>
    </source>
</evidence>
<comment type="subcellular location">
    <subcellularLocation>
        <location evidence="1 4">Nucleus</location>
    </subcellularLocation>
</comment>
<keyword evidence="6" id="KW-0812">Transmembrane</keyword>
<protein>
    <recommendedName>
        <fullName evidence="7">Fork-head domain-containing protein</fullName>
    </recommendedName>
</protein>
<sequence>GPWTSLSIQEDFLRLVRPPYSYSALIAMAIQSAPEQRLTLSQIYRYVADSFPFYSRNQAGWQNSIRHNLSLNDCFRKVSRHESDPGESRGSYVPVWTLMCFSYLPVWILMCFSHKCDFEKRRIKVKIILYVPPPPPPPPPPLPPPPPPPPPPLPLPPPLRPPPPPPPPLPPPPPPPLPPPPPPPPPLPLPPPLRPPPPPPPPLPPPPPPPPLPPPLPPPPPPLPPPLPLCRKRKLLDSGHKL</sequence>
<keyword evidence="6" id="KW-1133">Transmembrane helix</keyword>
<dbReference type="Ensembl" id="ENSCLMT00005013086.1">
    <property type="protein sequence ID" value="ENSCLMP00005012208.1"/>
    <property type="gene ID" value="ENSCLMG00005006542.1"/>
</dbReference>
<dbReference type="PROSITE" id="PS00658">
    <property type="entry name" value="FORK_HEAD_2"/>
    <property type="match status" value="1"/>
</dbReference>